<comment type="caution">
    <text evidence="4">The sequence shown here is derived from an EMBL/GenBank/DDBJ whole genome shotgun (WGS) entry which is preliminary data.</text>
</comment>
<feature type="transmembrane region" description="Helical" evidence="2">
    <location>
        <begin position="195"/>
        <end position="215"/>
    </location>
</feature>
<dbReference type="PANTHER" id="PTHR14969:SF13">
    <property type="entry name" value="AT30094P"/>
    <property type="match status" value="1"/>
</dbReference>
<dbReference type="InterPro" id="IPR000326">
    <property type="entry name" value="PAP2/HPO"/>
</dbReference>
<keyword evidence="5" id="KW-1185">Reference proteome</keyword>
<dbReference type="Proteomes" id="UP001419268">
    <property type="component" value="Unassembled WGS sequence"/>
</dbReference>
<accession>A0AAP0KAB4</accession>
<organism evidence="4 5">
    <name type="scientific">Stephania cephalantha</name>
    <dbReference type="NCBI Taxonomy" id="152367"/>
    <lineage>
        <taxon>Eukaryota</taxon>
        <taxon>Viridiplantae</taxon>
        <taxon>Streptophyta</taxon>
        <taxon>Embryophyta</taxon>
        <taxon>Tracheophyta</taxon>
        <taxon>Spermatophyta</taxon>
        <taxon>Magnoliopsida</taxon>
        <taxon>Ranunculales</taxon>
        <taxon>Menispermaceae</taxon>
        <taxon>Menispermoideae</taxon>
        <taxon>Cissampelideae</taxon>
        <taxon>Stephania</taxon>
    </lineage>
</organism>
<proteinExistence type="predicted"/>
<feature type="transmembrane region" description="Helical" evidence="2">
    <location>
        <begin position="85"/>
        <end position="108"/>
    </location>
</feature>
<evidence type="ECO:0000313" key="5">
    <source>
        <dbReference type="Proteomes" id="UP001419268"/>
    </source>
</evidence>
<dbReference type="Pfam" id="PF01569">
    <property type="entry name" value="PAP2"/>
    <property type="match status" value="1"/>
</dbReference>
<dbReference type="PANTHER" id="PTHR14969">
    <property type="entry name" value="SPHINGOSINE-1-PHOSPHATE PHOSPHOHYDROLASE"/>
    <property type="match status" value="1"/>
</dbReference>
<dbReference type="AlphaFoldDB" id="A0AAP0KAB4"/>
<keyword evidence="2" id="KW-0472">Membrane</keyword>
<reference evidence="4 5" key="1">
    <citation type="submission" date="2024-01" db="EMBL/GenBank/DDBJ databases">
        <title>Genome assemblies of Stephania.</title>
        <authorList>
            <person name="Yang L."/>
        </authorList>
    </citation>
    <scope>NUCLEOTIDE SEQUENCE [LARGE SCALE GENOMIC DNA]</scope>
    <source>
        <strain evidence="4">JXDWG</strain>
        <tissue evidence="4">Leaf</tissue>
    </source>
</reference>
<evidence type="ECO:0000256" key="1">
    <source>
        <dbReference type="SAM" id="MobiDB-lite"/>
    </source>
</evidence>
<feature type="domain" description="Phosphatidic acid phosphatase type 2/haloperoxidase" evidence="3">
    <location>
        <begin position="85"/>
        <end position="212"/>
    </location>
</feature>
<name>A0AAP0KAB4_9MAGN</name>
<dbReference type="Gene3D" id="1.20.144.10">
    <property type="entry name" value="Phosphatidic acid phosphatase type 2/haloperoxidase"/>
    <property type="match status" value="1"/>
</dbReference>
<gene>
    <name evidence="4" type="ORF">Scep_006836</name>
</gene>
<evidence type="ECO:0000313" key="4">
    <source>
        <dbReference type="EMBL" id="KAK9148079.1"/>
    </source>
</evidence>
<feature type="transmembrane region" description="Helical" evidence="2">
    <location>
        <begin position="170"/>
        <end position="189"/>
    </location>
</feature>
<evidence type="ECO:0000256" key="2">
    <source>
        <dbReference type="SAM" id="Phobius"/>
    </source>
</evidence>
<sequence length="221" mass="24400">MEDKTFSEPNQVGPTETKPQTTTPLSRLINLDATWSLHLHTICAPIIPRNLLKSLEISGDGRFWFPIPIAVLLSPLSTRSPHVRWIVLGLLIGSLLDLLLVGLVKYAVKRPRPVYNKGMHLTVSVDHWSFPSGHSSRVCFVASFLCGSLDSINAALVELRGPGCGKIAKAFVWIVCLWSVVTSFSRVLLGRHFVLDVLAGACLGVVEAWLVFWFLEFGVLD</sequence>
<dbReference type="InterPro" id="IPR036938">
    <property type="entry name" value="PAP2/HPO_sf"/>
</dbReference>
<dbReference type="GO" id="GO:0042392">
    <property type="term" value="F:sphingosine-1-phosphate phosphatase activity"/>
    <property type="evidence" value="ECO:0007669"/>
    <property type="project" value="TreeGrafter"/>
</dbReference>
<dbReference type="SUPFAM" id="SSF48317">
    <property type="entry name" value="Acid phosphatase/Vanadium-dependent haloperoxidase"/>
    <property type="match status" value="1"/>
</dbReference>
<keyword evidence="2" id="KW-1133">Transmembrane helix</keyword>
<feature type="compositionally biased region" description="Polar residues" evidence="1">
    <location>
        <begin position="7"/>
        <end position="23"/>
    </location>
</feature>
<protein>
    <recommendedName>
        <fullName evidence="3">Phosphatidic acid phosphatase type 2/haloperoxidase domain-containing protein</fullName>
    </recommendedName>
</protein>
<feature type="region of interest" description="Disordered" evidence="1">
    <location>
        <begin position="1"/>
        <end position="23"/>
    </location>
</feature>
<evidence type="ECO:0000259" key="3">
    <source>
        <dbReference type="SMART" id="SM00014"/>
    </source>
</evidence>
<keyword evidence="2" id="KW-0812">Transmembrane</keyword>
<dbReference type="EMBL" id="JBBNAG010000003">
    <property type="protein sequence ID" value="KAK9148079.1"/>
    <property type="molecule type" value="Genomic_DNA"/>
</dbReference>
<dbReference type="SMART" id="SM00014">
    <property type="entry name" value="acidPPc"/>
    <property type="match status" value="1"/>
</dbReference>